<dbReference type="Pfam" id="PF00883">
    <property type="entry name" value="Peptidase_M17"/>
    <property type="match status" value="1"/>
</dbReference>
<keyword evidence="8" id="KW-0963">Cytoplasm</keyword>
<evidence type="ECO:0000313" key="10">
    <source>
        <dbReference type="EMBL" id="KRG17384.1"/>
    </source>
</evidence>
<feature type="binding site" evidence="8">
    <location>
        <position position="273"/>
    </location>
    <ligand>
        <name>Mn(2+)</name>
        <dbReference type="ChEBI" id="CHEBI:29035"/>
        <label>2</label>
    </ligand>
</feature>
<dbReference type="PANTHER" id="PTHR11963:SF23">
    <property type="entry name" value="CYTOSOL AMINOPEPTIDASE"/>
    <property type="match status" value="1"/>
</dbReference>
<dbReference type="CDD" id="cd00433">
    <property type="entry name" value="Peptidase_M17"/>
    <property type="match status" value="1"/>
</dbReference>
<organism evidence="10">
    <name type="scientific">Candidatus Berkiella cookevillensis</name>
    <dbReference type="NCBI Taxonomy" id="437022"/>
    <lineage>
        <taxon>Bacteria</taxon>
        <taxon>Pseudomonadati</taxon>
        <taxon>Pseudomonadota</taxon>
        <taxon>Gammaproteobacteria</taxon>
        <taxon>Candidatus Berkiellales</taxon>
        <taxon>Candidatus Berkiellaceae</taxon>
        <taxon>Candidatus Berkiella</taxon>
    </lineage>
</organism>
<accession>A0A0Q9YMW6</accession>
<evidence type="ECO:0000256" key="8">
    <source>
        <dbReference type="HAMAP-Rule" id="MF_00181"/>
    </source>
</evidence>
<evidence type="ECO:0000256" key="6">
    <source>
        <dbReference type="ARBA" id="ARBA00022801"/>
    </source>
</evidence>
<dbReference type="GO" id="GO:0030145">
    <property type="term" value="F:manganese ion binding"/>
    <property type="evidence" value="ECO:0007669"/>
    <property type="project" value="UniProtKB-UniRule"/>
</dbReference>
<dbReference type="PANTHER" id="PTHR11963">
    <property type="entry name" value="LEUCINE AMINOPEPTIDASE-RELATED"/>
    <property type="match status" value="1"/>
</dbReference>
<dbReference type="STRING" id="437022.CC99x_02352"/>
<reference evidence="11" key="3">
    <citation type="submission" date="2021-06" db="EMBL/GenBank/DDBJ databases">
        <title>Genomic Description and Analysis of Intracellular Bacteria, Candidatus Berkiella cookevillensis and Candidatus Berkiella aquae.</title>
        <authorList>
            <person name="Kidane D.T."/>
            <person name="Mehari Y.T."/>
            <person name="Rice F.C."/>
            <person name="Arivett B.A."/>
            <person name="Farone A.L."/>
            <person name="Berk S.G."/>
            <person name="Farone M.B."/>
        </authorList>
    </citation>
    <scope>NUCLEOTIDE SEQUENCE</scope>
    <source>
        <strain evidence="11">CC99</strain>
    </source>
</reference>
<dbReference type="PRINTS" id="PR00481">
    <property type="entry name" value="LAMNOPPTDASE"/>
</dbReference>
<comment type="function">
    <text evidence="8">Presumably involved in the processing and regular turnover of intracellular proteins. Catalyzes the removal of unsubstituted N-terminal amino acids from various peptides.</text>
</comment>
<keyword evidence="7 8" id="KW-0464">Manganese</keyword>
<keyword evidence="8" id="KW-0479">Metal-binding</keyword>
<feature type="binding site" evidence="8">
    <location>
        <position position="350"/>
    </location>
    <ligand>
        <name>Mn(2+)</name>
        <dbReference type="ChEBI" id="CHEBI:29035"/>
        <label>1</label>
    </ligand>
</feature>
<comment type="cofactor">
    <cofactor evidence="8">
        <name>Mn(2+)</name>
        <dbReference type="ChEBI" id="CHEBI:29035"/>
    </cofactor>
    <text evidence="8">Binds 2 manganese ions per subunit.</text>
</comment>
<reference evidence="11" key="2">
    <citation type="journal article" date="2016" name="Genome Announc.">
        <title>Draft Genome Sequences of Two Novel Amoeba-Resistant Intranuclear Bacteria, 'Candidatus Berkiella cookevillensis' and 'Candidatus Berkiella aquae'.</title>
        <authorList>
            <person name="Mehari Y.T."/>
            <person name="Arivett B.A."/>
            <person name="Farone A.L."/>
            <person name="Gunderson J.H."/>
            <person name="Farone M.B."/>
        </authorList>
    </citation>
    <scope>NUCLEOTIDE SEQUENCE</scope>
    <source>
        <strain evidence="11">CC99</strain>
    </source>
</reference>
<keyword evidence="4 8" id="KW-0031">Aminopeptidase</keyword>
<sequence length="500" mass="54263">MEYQIKSGQPEKQRHACIVVGIYDSRKMSRSAELLDAASNGYISAIVRRGDIEGKFNQSLILHNVPGLLSDRILLIGCGKEREIDEIQYRKIIRKATECLNDIGAMEAASYLTELPIKGRNLAWKVQEAVISSEQTLYRFDQLKSQKETDRRPLRKLILMANNRGELTQGEIALEKGIAISAGMSLTKDLGNMPANICTPEYLAKQAQVLAKSFSAMTCKILEEEHMRELGMGALLSVTAGSQSKAKLIQLEYKGSDKKKKPIVLVGKGITFDTGGNSLKPPAGMIGMKFDMCGGATVLGVLKAAALLKLPLNIVGIVPACENMPGSTATRPDDIVTSMSGKTIEILNTDAEGRLILADALTYAERFEPDAVIDIATLTGACVVALGYEASGLMSNHNPLANELLNASQIAFDRTWQLPLWDSYHDVLKSNFADMANVGNMSAPAAGTIVAGCFLSKFTKKYHWAHLDIAGVACQWSGDKKGASGRPVPLLVQFLLNRSE</sequence>
<feature type="binding site" evidence="8">
    <location>
        <position position="352"/>
    </location>
    <ligand>
        <name>Mn(2+)</name>
        <dbReference type="ChEBI" id="CHEBI:29035"/>
        <label>2</label>
    </ligand>
</feature>
<dbReference type="OrthoDB" id="9809354at2"/>
<dbReference type="HAMAP" id="MF_00181">
    <property type="entry name" value="Cytosol_peptidase_M17"/>
    <property type="match status" value="1"/>
</dbReference>
<gene>
    <name evidence="8 10" type="primary">pepA</name>
    <name evidence="11" type="ORF">CC99x_007505</name>
    <name evidence="10" type="ORF">CC99x_02352</name>
</gene>
<keyword evidence="5 8" id="KW-0645">Protease</keyword>
<dbReference type="EC" id="3.4.11.1" evidence="8"/>
<dbReference type="InterPro" id="IPR000819">
    <property type="entry name" value="Peptidase_M17_C"/>
</dbReference>
<feature type="binding site" evidence="8">
    <location>
        <position position="268"/>
    </location>
    <ligand>
        <name>Mn(2+)</name>
        <dbReference type="ChEBI" id="CHEBI:29035"/>
        <label>2</label>
    </ligand>
</feature>
<dbReference type="InterPro" id="IPR023042">
    <property type="entry name" value="Peptidase_M17_leu_NH2_pept"/>
</dbReference>
<evidence type="ECO:0000256" key="2">
    <source>
        <dbReference type="ARBA" id="ARBA00000967"/>
    </source>
</evidence>
<comment type="caution">
    <text evidence="10">The sequence shown here is derived from an EMBL/GenBank/DDBJ whole genome shotgun (WGS) entry which is preliminary data.</text>
</comment>
<dbReference type="InterPro" id="IPR043472">
    <property type="entry name" value="Macro_dom-like"/>
</dbReference>
<feature type="domain" description="Cytosol aminopeptidase" evidence="9">
    <location>
        <begin position="348"/>
        <end position="355"/>
    </location>
</feature>
<comment type="catalytic activity">
    <reaction evidence="2 8">
        <text>Release of an N-terminal amino acid, preferentially leucine, but not glutamic or aspartic acids.</text>
        <dbReference type="EC" id="3.4.11.10"/>
    </reaction>
</comment>
<dbReference type="AlphaFoldDB" id="A0A0Q9YMW6"/>
<dbReference type="EMBL" id="LKHV01000017">
    <property type="protein sequence ID" value="KRG17384.1"/>
    <property type="molecule type" value="Genomic_DNA"/>
</dbReference>
<name>A0A0Q9YMW6_9GAMM</name>
<evidence type="ECO:0000256" key="4">
    <source>
        <dbReference type="ARBA" id="ARBA00022438"/>
    </source>
</evidence>
<feature type="binding site" evidence="8">
    <location>
        <position position="273"/>
    </location>
    <ligand>
        <name>Mn(2+)</name>
        <dbReference type="ChEBI" id="CHEBI:29035"/>
        <label>1</label>
    </ligand>
</feature>
<comment type="catalytic activity">
    <reaction evidence="1 8">
        <text>Release of an N-terminal amino acid, Xaa-|-Yaa-, in which Xaa is preferably Leu, but may be other amino acids including Pro although not Arg or Lys, and Yaa may be Pro. Amino acid amides and methyl esters are also readily hydrolyzed, but rates on arylamides are exceedingly low.</text>
        <dbReference type="EC" id="3.4.11.1"/>
    </reaction>
</comment>
<evidence type="ECO:0000256" key="5">
    <source>
        <dbReference type="ARBA" id="ARBA00022670"/>
    </source>
</evidence>
<feature type="binding site" evidence="8">
    <location>
        <position position="352"/>
    </location>
    <ligand>
        <name>Mn(2+)</name>
        <dbReference type="ChEBI" id="CHEBI:29035"/>
        <label>1</label>
    </ligand>
</feature>
<dbReference type="SUPFAM" id="SSF53187">
    <property type="entry name" value="Zn-dependent exopeptidases"/>
    <property type="match status" value="1"/>
</dbReference>
<dbReference type="EC" id="3.4.11.10" evidence="8"/>
<dbReference type="Pfam" id="PF02789">
    <property type="entry name" value="Peptidase_M17_N"/>
    <property type="match status" value="1"/>
</dbReference>
<protein>
    <recommendedName>
        <fullName evidence="8">Probable cytosol aminopeptidase</fullName>
        <ecNumber evidence="8">3.4.11.1</ecNumber>
    </recommendedName>
    <alternativeName>
        <fullName evidence="8">Leucine aminopeptidase</fullName>
        <shortName evidence="8">LAP</shortName>
        <ecNumber evidence="8">3.4.11.10</ecNumber>
    </alternativeName>
    <alternativeName>
        <fullName evidence="8">Leucyl aminopeptidase</fullName>
    </alternativeName>
</protein>
<dbReference type="PATRIC" id="fig|1590042.3.peg.2409"/>
<dbReference type="InterPro" id="IPR011356">
    <property type="entry name" value="Leucine_aapep/pepB"/>
</dbReference>
<evidence type="ECO:0000313" key="12">
    <source>
        <dbReference type="Proteomes" id="UP000051494"/>
    </source>
</evidence>
<dbReference type="GO" id="GO:0070006">
    <property type="term" value="F:metalloaminopeptidase activity"/>
    <property type="evidence" value="ECO:0007669"/>
    <property type="project" value="InterPro"/>
</dbReference>
<feature type="binding site" evidence="8">
    <location>
        <position position="291"/>
    </location>
    <ligand>
        <name>Mn(2+)</name>
        <dbReference type="ChEBI" id="CHEBI:29035"/>
        <label>2</label>
    </ligand>
</feature>
<reference evidence="10" key="1">
    <citation type="submission" date="2015-09" db="EMBL/GenBank/DDBJ databases">
        <title>Draft Genome Sequences of Two Novel Amoeba-resistant Intranuclear Bacteria, Candidatus Berkiella cookevillensis and Candidatus Berkiella aquae.</title>
        <authorList>
            <person name="Mehari Y.T."/>
            <person name="Arivett B.A."/>
            <person name="Farone A.L."/>
            <person name="Gunderson J.H."/>
            <person name="Farone M.B."/>
        </authorList>
    </citation>
    <scope>NUCLEOTIDE SEQUENCE [LARGE SCALE GENOMIC DNA]</scope>
    <source>
        <strain evidence="10">CC99</strain>
    </source>
</reference>
<evidence type="ECO:0000259" key="9">
    <source>
        <dbReference type="PROSITE" id="PS00631"/>
    </source>
</evidence>
<keyword evidence="6 8" id="KW-0378">Hydrolase</keyword>
<dbReference type="EMBL" id="LKHV02000001">
    <property type="protein sequence ID" value="MCS5708748.1"/>
    <property type="molecule type" value="Genomic_DNA"/>
</dbReference>
<dbReference type="GO" id="GO:0006508">
    <property type="term" value="P:proteolysis"/>
    <property type="evidence" value="ECO:0007669"/>
    <property type="project" value="UniProtKB-KW"/>
</dbReference>
<evidence type="ECO:0000256" key="3">
    <source>
        <dbReference type="ARBA" id="ARBA00009528"/>
    </source>
</evidence>
<dbReference type="Gene3D" id="3.40.220.10">
    <property type="entry name" value="Leucine Aminopeptidase, subunit E, domain 1"/>
    <property type="match status" value="1"/>
</dbReference>
<dbReference type="Proteomes" id="UP000051494">
    <property type="component" value="Unassembled WGS sequence"/>
</dbReference>
<dbReference type="SUPFAM" id="SSF52949">
    <property type="entry name" value="Macro domain-like"/>
    <property type="match status" value="1"/>
</dbReference>
<evidence type="ECO:0000313" key="11">
    <source>
        <dbReference type="EMBL" id="MCS5708748.1"/>
    </source>
</evidence>
<evidence type="ECO:0000256" key="7">
    <source>
        <dbReference type="ARBA" id="ARBA00023211"/>
    </source>
</evidence>
<dbReference type="RefSeq" id="WP_057625444.1">
    <property type="nucleotide sequence ID" value="NZ_LKHV02000001.1"/>
</dbReference>
<feature type="active site" evidence="8">
    <location>
        <position position="280"/>
    </location>
</feature>
<dbReference type="NCBIfam" id="NF002074">
    <property type="entry name" value="PRK00913.1-4"/>
    <property type="match status" value="1"/>
</dbReference>
<evidence type="ECO:0000256" key="1">
    <source>
        <dbReference type="ARBA" id="ARBA00000135"/>
    </source>
</evidence>
<dbReference type="GO" id="GO:0005737">
    <property type="term" value="C:cytoplasm"/>
    <property type="evidence" value="ECO:0007669"/>
    <property type="project" value="UniProtKB-SubCell"/>
</dbReference>
<dbReference type="InterPro" id="IPR008283">
    <property type="entry name" value="Peptidase_M17_N"/>
</dbReference>
<comment type="similarity">
    <text evidence="3 8">Belongs to the peptidase M17 family.</text>
</comment>
<proteinExistence type="inferred from homology"/>
<dbReference type="Gene3D" id="3.40.630.10">
    <property type="entry name" value="Zn peptidases"/>
    <property type="match status" value="1"/>
</dbReference>
<dbReference type="PROSITE" id="PS00631">
    <property type="entry name" value="CYTOSOL_AP"/>
    <property type="match status" value="1"/>
</dbReference>
<comment type="subcellular location">
    <subcellularLocation>
        <location evidence="8">Cytoplasm</location>
    </subcellularLocation>
</comment>
<feature type="active site" evidence="8">
    <location>
        <position position="354"/>
    </location>
</feature>
<keyword evidence="12" id="KW-1185">Reference proteome</keyword>